<comment type="caution">
    <text evidence="3">The sequence shown here is derived from an EMBL/GenBank/DDBJ whole genome shotgun (WGS) entry which is preliminary data.</text>
</comment>
<dbReference type="AlphaFoldDB" id="A0A367IVY1"/>
<sequence length="251" mass="26235">FLYRSLNMRTPVALAVACIATFFTVDVAAVACSKYYVAKSSDKSCSVLAKHAGVSSSVLHKLNTSLNSKCSNVTSGKKLCVKAKTTTKKSVKKATTKKTATKKGIKKTTTKKGAKKTTTKKGSKKTTTKKGSKKTTTKKGSKKTTTKKFTKKSTTTTEIPVAPTTTATTTTQIAATTTTSATATATYTYAYGLTAQITSGEDFCLFLPPSPGNKEANGGVVDTDAIADSEKNAHAFCTQPNANAPGALTLP</sequence>
<dbReference type="InterPro" id="IPR018392">
    <property type="entry name" value="LysM"/>
</dbReference>
<dbReference type="Proteomes" id="UP000253551">
    <property type="component" value="Unassembled WGS sequence"/>
</dbReference>
<dbReference type="STRING" id="4846.A0A367IVY1"/>
<feature type="domain" description="LysM" evidence="2">
    <location>
        <begin position="34"/>
        <end position="81"/>
    </location>
</feature>
<protein>
    <recommendedName>
        <fullName evidence="2">LysM domain-containing protein</fullName>
    </recommendedName>
</protein>
<accession>A0A367IVY1</accession>
<dbReference type="OrthoDB" id="5985073at2759"/>
<dbReference type="PROSITE" id="PS51782">
    <property type="entry name" value="LYSM"/>
    <property type="match status" value="1"/>
</dbReference>
<proteinExistence type="predicted"/>
<name>A0A367IVY1_RHIST</name>
<dbReference type="InterPro" id="IPR036779">
    <property type="entry name" value="LysM_dom_sf"/>
</dbReference>
<evidence type="ECO:0000256" key="1">
    <source>
        <dbReference type="SAM" id="MobiDB-lite"/>
    </source>
</evidence>
<evidence type="ECO:0000313" key="4">
    <source>
        <dbReference type="Proteomes" id="UP000253551"/>
    </source>
</evidence>
<evidence type="ECO:0000259" key="2">
    <source>
        <dbReference type="PROSITE" id="PS51782"/>
    </source>
</evidence>
<reference evidence="3 4" key="1">
    <citation type="journal article" date="2018" name="G3 (Bethesda)">
        <title>Phylogenetic and Phylogenomic Definition of Rhizopus Species.</title>
        <authorList>
            <person name="Gryganskyi A.P."/>
            <person name="Golan J."/>
            <person name="Dolatabadi S."/>
            <person name="Mondo S."/>
            <person name="Robb S."/>
            <person name="Idnurm A."/>
            <person name="Muszewska A."/>
            <person name="Steczkiewicz K."/>
            <person name="Masonjones S."/>
            <person name="Liao H.L."/>
            <person name="Gajdeczka M.T."/>
            <person name="Anike F."/>
            <person name="Vuek A."/>
            <person name="Anishchenko I.M."/>
            <person name="Voigt K."/>
            <person name="de Hoog G.S."/>
            <person name="Smith M.E."/>
            <person name="Heitman J."/>
            <person name="Vilgalys R."/>
            <person name="Stajich J.E."/>
        </authorList>
    </citation>
    <scope>NUCLEOTIDE SEQUENCE [LARGE SCALE GENOMIC DNA]</scope>
    <source>
        <strain evidence="3 4">LSU 92-RS-03</strain>
    </source>
</reference>
<feature type="non-terminal residue" evidence="3">
    <location>
        <position position="251"/>
    </location>
</feature>
<gene>
    <name evidence="3" type="ORF">CU098_007792</name>
</gene>
<feature type="non-terminal residue" evidence="3">
    <location>
        <position position="1"/>
    </location>
</feature>
<evidence type="ECO:0000313" key="3">
    <source>
        <dbReference type="EMBL" id="RCH81875.1"/>
    </source>
</evidence>
<dbReference type="EMBL" id="PJQM01005328">
    <property type="protein sequence ID" value="RCH81875.1"/>
    <property type="molecule type" value="Genomic_DNA"/>
</dbReference>
<keyword evidence="4" id="KW-1185">Reference proteome</keyword>
<organism evidence="3 4">
    <name type="scientific">Rhizopus stolonifer</name>
    <name type="common">Rhizopus nigricans</name>
    <dbReference type="NCBI Taxonomy" id="4846"/>
    <lineage>
        <taxon>Eukaryota</taxon>
        <taxon>Fungi</taxon>
        <taxon>Fungi incertae sedis</taxon>
        <taxon>Mucoromycota</taxon>
        <taxon>Mucoromycotina</taxon>
        <taxon>Mucoromycetes</taxon>
        <taxon>Mucorales</taxon>
        <taxon>Mucorineae</taxon>
        <taxon>Rhizopodaceae</taxon>
        <taxon>Rhizopus</taxon>
    </lineage>
</organism>
<dbReference type="Gene3D" id="3.10.350.10">
    <property type="entry name" value="LysM domain"/>
    <property type="match status" value="1"/>
</dbReference>
<feature type="region of interest" description="Disordered" evidence="1">
    <location>
        <begin position="92"/>
        <end position="148"/>
    </location>
</feature>